<comment type="caution">
    <text evidence="1">The sequence shown here is derived from an EMBL/GenBank/DDBJ whole genome shotgun (WGS) entry which is preliminary data.</text>
</comment>
<organism evidence="1 2">
    <name type="scientific">Faecalibacterium prausnitzii</name>
    <dbReference type="NCBI Taxonomy" id="853"/>
    <lineage>
        <taxon>Bacteria</taxon>
        <taxon>Bacillati</taxon>
        <taxon>Bacillota</taxon>
        <taxon>Clostridia</taxon>
        <taxon>Eubacteriales</taxon>
        <taxon>Oscillospiraceae</taxon>
        <taxon>Faecalibacterium</taxon>
    </lineage>
</organism>
<dbReference type="InterPro" id="IPR018392">
    <property type="entry name" value="LysM"/>
</dbReference>
<dbReference type="CDD" id="cd00118">
    <property type="entry name" value="LysM"/>
    <property type="match status" value="1"/>
</dbReference>
<dbReference type="RefSeq" id="WP_173016719.1">
    <property type="nucleotide sequence ID" value="NZ_WKPZ01000004.1"/>
</dbReference>
<dbReference type="AlphaFoldDB" id="A0A6L5TDH9"/>
<gene>
    <name evidence="1" type="ORF">GKD85_02540</name>
</gene>
<evidence type="ECO:0000313" key="2">
    <source>
        <dbReference type="Proteomes" id="UP000477010"/>
    </source>
</evidence>
<dbReference type="Proteomes" id="UP000477010">
    <property type="component" value="Unassembled WGS sequence"/>
</dbReference>
<evidence type="ECO:0000313" key="1">
    <source>
        <dbReference type="EMBL" id="MSC79709.1"/>
    </source>
</evidence>
<dbReference type="InterPro" id="IPR008861">
    <property type="entry name" value="GpX-like"/>
</dbReference>
<name>A0A6L5TDH9_9FIRM</name>
<protein>
    <submittedName>
        <fullName evidence="1">Phage tail protein</fullName>
    </submittedName>
</protein>
<reference evidence="1 2" key="1">
    <citation type="journal article" date="2019" name="Nat. Med.">
        <title>A library of human gut bacterial isolates paired with longitudinal multiomics data enables mechanistic microbiome research.</title>
        <authorList>
            <person name="Poyet M."/>
            <person name="Groussin M."/>
            <person name="Gibbons S.M."/>
            <person name="Avila-Pacheco J."/>
            <person name="Jiang X."/>
            <person name="Kearney S.M."/>
            <person name="Perrotta A.R."/>
            <person name="Berdy B."/>
            <person name="Zhao S."/>
            <person name="Lieberman T.D."/>
            <person name="Swanson P.K."/>
            <person name="Smith M."/>
            <person name="Roesemann S."/>
            <person name="Alexander J.E."/>
            <person name="Rich S.A."/>
            <person name="Livny J."/>
            <person name="Vlamakis H."/>
            <person name="Clish C."/>
            <person name="Bullock K."/>
            <person name="Deik A."/>
            <person name="Scott J."/>
            <person name="Pierce K.A."/>
            <person name="Xavier R.J."/>
            <person name="Alm E.J."/>
        </authorList>
    </citation>
    <scope>NUCLEOTIDE SEQUENCE [LARGE SCALE GENOMIC DNA]</scope>
    <source>
        <strain evidence="1 2">BIOML-B9</strain>
    </source>
</reference>
<dbReference type="Pfam" id="PF05489">
    <property type="entry name" value="Phage_tail_X"/>
    <property type="match status" value="1"/>
</dbReference>
<dbReference type="EMBL" id="WKQE01000002">
    <property type="protein sequence ID" value="MSC79709.1"/>
    <property type="molecule type" value="Genomic_DNA"/>
</dbReference>
<sequence>MAYTTVSGDTFDKIAKKVYGDEYCADILMQANPEQIMTFCFDSGVVLKTPELTEEQSGSLPPWKENE</sequence>
<accession>A0A6L5TDH9</accession>
<proteinExistence type="predicted"/>